<dbReference type="AlphaFoldDB" id="A0A8K0RHJ4"/>
<feature type="region of interest" description="Disordered" evidence="1">
    <location>
        <begin position="136"/>
        <end position="179"/>
    </location>
</feature>
<protein>
    <submittedName>
        <fullName evidence="2">Uncharacterized protein</fullName>
    </submittedName>
</protein>
<keyword evidence="3" id="KW-1185">Reference proteome</keyword>
<proteinExistence type="predicted"/>
<dbReference type="Proteomes" id="UP000813461">
    <property type="component" value="Unassembled WGS sequence"/>
</dbReference>
<organism evidence="2 3">
    <name type="scientific">Paraphoma chrysanthemicola</name>
    <dbReference type="NCBI Taxonomy" id="798071"/>
    <lineage>
        <taxon>Eukaryota</taxon>
        <taxon>Fungi</taxon>
        <taxon>Dikarya</taxon>
        <taxon>Ascomycota</taxon>
        <taxon>Pezizomycotina</taxon>
        <taxon>Dothideomycetes</taxon>
        <taxon>Pleosporomycetidae</taxon>
        <taxon>Pleosporales</taxon>
        <taxon>Pleosporineae</taxon>
        <taxon>Phaeosphaeriaceae</taxon>
        <taxon>Paraphoma</taxon>
    </lineage>
</organism>
<name>A0A8K0RHJ4_9PLEO</name>
<evidence type="ECO:0000313" key="3">
    <source>
        <dbReference type="Proteomes" id="UP000813461"/>
    </source>
</evidence>
<dbReference type="EMBL" id="JAGMVJ010000001">
    <property type="protein sequence ID" value="KAH7094624.1"/>
    <property type="molecule type" value="Genomic_DNA"/>
</dbReference>
<reference evidence="2" key="1">
    <citation type="journal article" date="2021" name="Nat. Commun.">
        <title>Genetic determinants of endophytism in the Arabidopsis root mycobiome.</title>
        <authorList>
            <person name="Mesny F."/>
            <person name="Miyauchi S."/>
            <person name="Thiergart T."/>
            <person name="Pickel B."/>
            <person name="Atanasova L."/>
            <person name="Karlsson M."/>
            <person name="Huettel B."/>
            <person name="Barry K.W."/>
            <person name="Haridas S."/>
            <person name="Chen C."/>
            <person name="Bauer D."/>
            <person name="Andreopoulos W."/>
            <person name="Pangilinan J."/>
            <person name="LaButti K."/>
            <person name="Riley R."/>
            <person name="Lipzen A."/>
            <person name="Clum A."/>
            <person name="Drula E."/>
            <person name="Henrissat B."/>
            <person name="Kohler A."/>
            <person name="Grigoriev I.V."/>
            <person name="Martin F.M."/>
            <person name="Hacquard S."/>
        </authorList>
    </citation>
    <scope>NUCLEOTIDE SEQUENCE</scope>
    <source>
        <strain evidence="2">MPI-SDFR-AT-0120</strain>
    </source>
</reference>
<comment type="caution">
    <text evidence="2">The sequence shown here is derived from an EMBL/GenBank/DDBJ whole genome shotgun (WGS) entry which is preliminary data.</text>
</comment>
<accession>A0A8K0RHJ4</accession>
<gene>
    <name evidence="2" type="ORF">FB567DRAFT_7580</name>
</gene>
<evidence type="ECO:0000313" key="2">
    <source>
        <dbReference type="EMBL" id="KAH7094624.1"/>
    </source>
</evidence>
<sequence>MYSGTPGPFTQICASRTVVEHHLAAWSPSSSMVRYGRVEAFSRGISASSCRHPPCSGLGRPFCRHFCEQKESVIPRCLGVDVGVKVSKPESRHVPSDGRKWTNAIAPSSCACESCGDACIWLRYCTLMKSRYASAQRGNDPSWMIGGDPSADHEPDPPASESLHACQHDPTQPHRGHRSAVCLTSTTSRNAGVGGRHQCHGHCAGTTAITSRHSARNL</sequence>
<evidence type="ECO:0000256" key="1">
    <source>
        <dbReference type="SAM" id="MobiDB-lite"/>
    </source>
</evidence>